<keyword evidence="2" id="KW-1185">Reference proteome</keyword>
<dbReference type="VEuPathDB" id="FungiDB:ASPACDRAFT_39190"/>
<dbReference type="AlphaFoldDB" id="A0A1L9X555"/>
<gene>
    <name evidence="1" type="ORF">ASPACDRAFT_39190</name>
</gene>
<evidence type="ECO:0000313" key="2">
    <source>
        <dbReference type="Proteomes" id="UP000184546"/>
    </source>
</evidence>
<dbReference type="STRING" id="690307.A0A1L9X555"/>
<organism evidence="1 2">
    <name type="scientific">Aspergillus aculeatus (strain ATCC 16872 / CBS 172.66 / WB 5094)</name>
    <dbReference type="NCBI Taxonomy" id="690307"/>
    <lineage>
        <taxon>Eukaryota</taxon>
        <taxon>Fungi</taxon>
        <taxon>Dikarya</taxon>
        <taxon>Ascomycota</taxon>
        <taxon>Pezizomycotina</taxon>
        <taxon>Eurotiomycetes</taxon>
        <taxon>Eurotiomycetidae</taxon>
        <taxon>Eurotiales</taxon>
        <taxon>Aspergillaceae</taxon>
        <taxon>Aspergillus</taxon>
        <taxon>Aspergillus subgen. Circumdati</taxon>
    </lineage>
</organism>
<sequence length="137" mass="15795">MDLAASSGYCGPSSSWSFSQRVFLLFNSAVPDYPCPDLPFHIDGCTWELSWSQTDFEDASVVEGLPSLDDFLYLLNTVKFHSSRMLYLVDEDEFIPHLHEFYDRGLEKARTQPPWFIQYLLIIALAKAFLTTFRNPK</sequence>
<proteinExistence type="predicted"/>
<dbReference type="OMA" id="ANPFIEL"/>
<dbReference type="OrthoDB" id="3548654at2759"/>
<reference evidence="2" key="1">
    <citation type="journal article" date="2017" name="Genome Biol.">
        <title>Comparative genomics reveals high biological diversity and specific adaptations in the industrially and medically important fungal genus Aspergillus.</title>
        <authorList>
            <person name="de Vries R.P."/>
            <person name="Riley R."/>
            <person name="Wiebenga A."/>
            <person name="Aguilar-Osorio G."/>
            <person name="Amillis S."/>
            <person name="Uchima C.A."/>
            <person name="Anderluh G."/>
            <person name="Asadollahi M."/>
            <person name="Askin M."/>
            <person name="Barry K."/>
            <person name="Battaglia E."/>
            <person name="Bayram O."/>
            <person name="Benocci T."/>
            <person name="Braus-Stromeyer S.A."/>
            <person name="Caldana C."/>
            <person name="Canovas D."/>
            <person name="Cerqueira G.C."/>
            <person name="Chen F."/>
            <person name="Chen W."/>
            <person name="Choi C."/>
            <person name="Clum A."/>
            <person name="Dos Santos R.A."/>
            <person name="Damasio A.R."/>
            <person name="Diallinas G."/>
            <person name="Emri T."/>
            <person name="Fekete E."/>
            <person name="Flipphi M."/>
            <person name="Freyberg S."/>
            <person name="Gallo A."/>
            <person name="Gournas C."/>
            <person name="Habgood R."/>
            <person name="Hainaut M."/>
            <person name="Harispe M.L."/>
            <person name="Henrissat B."/>
            <person name="Hilden K.S."/>
            <person name="Hope R."/>
            <person name="Hossain A."/>
            <person name="Karabika E."/>
            <person name="Karaffa L."/>
            <person name="Karanyi Z."/>
            <person name="Krasevec N."/>
            <person name="Kuo A."/>
            <person name="Kusch H."/>
            <person name="LaButti K."/>
            <person name="Lagendijk E.L."/>
            <person name="Lapidus A."/>
            <person name="Levasseur A."/>
            <person name="Lindquist E."/>
            <person name="Lipzen A."/>
            <person name="Logrieco A.F."/>
            <person name="MacCabe A."/>
            <person name="Maekelae M.R."/>
            <person name="Malavazi I."/>
            <person name="Melin P."/>
            <person name="Meyer V."/>
            <person name="Mielnichuk N."/>
            <person name="Miskei M."/>
            <person name="Molnar A.P."/>
            <person name="Mule G."/>
            <person name="Ngan C.Y."/>
            <person name="Orejas M."/>
            <person name="Orosz E."/>
            <person name="Ouedraogo J.P."/>
            <person name="Overkamp K.M."/>
            <person name="Park H.-S."/>
            <person name="Perrone G."/>
            <person name="Piumi F."/>
            <person name="Punt P.J."/>
            <person name="Ram A.F."/>
            <person name="Ramon A."/>
            <person name="Rauscher S."/>
            <person name="Record E."/>
            <person name="Riano-Pachon D.M."/>
            <person name="Robert V."/>
            <person name="Roehrig J."/>
            <person name="Ruller R."/>
            <person name="Salamov A."/>
            <person name="Salih N.S."/>
            <person name="Samson R.A."/>
            <person name="Sandor E."/>
            <person name="Sanguinetti M."/>
            <person name="Schuetze T."/>
            <person name="Sepcic K."/>
            <person name="Shelest E."/>
            <person name="Sherlock G."/>
            <person name="Sophianopoulou V."/>
            <person name="Squina F.M."/>
            <person name="Sun H."/>
            <person name="Susca A."/>
            <person name="Todd R.B."/>
            <person name="Tsang A."/>
            <person name="Unkles S.E."/>
            <person name="van de Wiele N."/>
            <person name="van Rossen-Uffink D."/>
            <person name="Oliveira J.V."/>
            <person name="Vesth T.C."/>
            <person name="Visser J."/>
            <person name="Yu J.-H."/>
            <person name="Zhou M."/>
            <person name="Andersen M.R."/>
            <person name="Archer D.B."/>
            <person name="Baker S.E."/>
            <person name="Benoit I."/>
            <person name="Brakhage A.A."/>
            <person name="Braus G.H."/>
            <person name="Fischer R."/>
            <person name="Frisvad J.C."/>
            <person name="Goldman G.H."/>
            <person name="Houbraken J."/>
            <person name="Oakley B."/>
            <person name="Pocsi I."/>
            <person name="Scazzocchio C."/>
            <person name="Seiboth B."/>
            <person name="vanKuyk P.A."/>
            <person name="Wortman J."/>
            <person name="Dyer P.S."/>
            <person name="Grigoriev I.V."/>
        </authorList>
    </citation>
    <scope>NUCLEOTIDE SEQUENCE [LARGE SCALE GENOMIC DNA]</scope>
    <source>
        <strain evidence="2">ATCC 16872 / CBS 172.66 / WB 5094</strain>
    </source>
</reference>
<dbReference type="GeneID" id="30974372"/>
<dbReference type="Proteomes" id="UP000184546">
    <property type="component" value="Unassembled WGS sequence"/>
</dbReference>
<evidence type="ECO:0000313" key="1">
    <source>
        <dbReference type="EMBL" id="OJK03572.1"/>
    </source>
</evidence>
<accession>A0A1L9X555</accession>
<name>A0A1L9X555_ASPA1</name>
<protein>
    <submittedName>
        <fullName evidence="1">Uncharacterized protein</fullName>
    </submittedName>
</protein>
<dbReference type="EMBL" id="KV878971">
    <property type="protein sequence ID" value="OJK03572.1"/>
    <property type="molecule type" value="Genomic_DNA"/>
</dbReference>
<dbReference type="RefSeq" id="XP_020059911.1">
    <property type="nucleotide sequence ID" value="XM_020200558.1"/>
</dbReference>